<evidence type="ECO:0000313" key="2">
    <source>
        <dbReference type="Proteomes" id="UP001303046"/>
    </source>
</evidence>
<dbReference type="KEGG" id="nai:NECAME_07074"/>
<comment type="caution">
    <text evidence="1">The sequence shown here is derived from an EMBL/GenBank/DDBJ whole genome shotgun (WGS) entry which is preliminary data.</text>
</comment>
<organism evidence="1 2">
    <name type="scientific">Necator americanus</name>
    <name type="common">Human hookworm</name>
    <dbReference type="NCBI Taxonomy" id="51031"/>
    <lineage>
        <taxon>Eukaryota</taxon>
        <taxon>Metazoa</taxon>
        <taxon>Ecdysozoa</taxon>
        <taxon>Nematoda</taxon>
        <taxon>Chromadorea</taxon>
        <taxon>Rhabditida</taxon>
        <taxon>Rhabditina</taxon>
        <taxon>Rhabditomorpha</taxon>
        <taxon>Strongyloidea</taxon>
        <taxon>Ancylostomatidae</taxon>
        <taxon>Bunostominae</taxon>
        <taxon>Necator</taxon>
    </lineage>
</organism>
<accession>A0ABR1EW01</accession>
<sequence>MAMKFLLASCISAIVTYVFVSISLFTPAWVSAKVSAFGLSAKKSAGIFPWGCVSANTCSLFWNNADGWAIVLFLSMLFAWIVQFFAVVSIILAVVIQRYRCTLTRGFVGKQTLVTILLLFTLIGYGATYDRSAGVYFSIGVTFSLDSSYWLCLVATIFSIVAMGFGGTTVKQARHCEWR</sequence>
<evidence type="ECO:0000313" key="1">
    <source>
        <dbReference type="EMBL" id="KAK6766743.1"/>
    </source>
</evidence>
<gene>
    <name evidence="1" type="primary">Necator_chrX.g26344</name>
    <name evidence="1" type="ORF">RB195_026178</name>
</gene>
<dbReference type="InterPro" id="IPR009545">
    <property type="entry name" value="Claudin-like"/>
</dbReference>
<dbReference type="Proteomes" id="UP001303046">
    <property type="component" value="Unassembled WGS sequence"/>
</dbReference>
<proteinExistence type="predicted"/>
<reference evidence="1 2" key="1">
    <citation type="submission" date="2023-08" db="EMBL/GenBank/DDBJ databases">
        <title>A Necator americanus chromosomal reference genome.</title>
        <authorList>
            <person name="Ilik V."/>
            <person name="Petrzelkova K.J."/>
            <person name="Pardy F."/>
            <person name="Fuh T."/>
            <person name="Niatou-Singa F.S."/>
            <person name="Gouil Q."/>
            <person name="Baker L."/>
            <person name="Ritchie M.E."/>
            <person name="Jex A.R."/>
            <person name="Gazzola D."/>
            <person name="Li H."/>
            <person name="Toshio Fujiwara R."/>
            <person name="Zhan B."/>
            <person name="Aroian R.V."/>
            <person name="Pafco B."/>
            <person name="Schwarz E.M."/>
        </authorList>
    </citation>
    <scope>NUCLEOTIDE SEQUENCE [LARGE SCALE GENOMIC DNA]</scope>
    <source>
        <strain evidence="1 2">Aroian</strain>
        <tissue evidence="1">Whole animal</tissue>
    </source>
</reference>
<dbReference type="CTD" id="25347105"/>
<dbReference type="Pfam" id="PF06653">
    <property type="entry name" value="Claudin_3"/>
    <property type="match status" value="1"/>
</dbReference>
<dbReference type="EMBL" id="JAVFWL010000006">
    <property type="protein sequence ID" value="KAK6766743.1"/>
    <property type="molecule type" value="Genomic_DNA"/>
</dbReference>
<keyword evidence="2" id="KW-1185">Reference proteome</keyword>
<protein>
    <submittedName>
        <fullName evidence="1">Uncharacterized protein</fullName>
    </submittedName>
</protein>
<name>A0ABR1EW01_NECAM</name>